<dbReference type="RefSeq" id="XP_022980864.1">
    <property type="nucleotide sequence ID" value="XM_023125096.1"/>
</dbReference>
<evidence type="ECO:0000313" key="8">
    <source>
        <dbReference type="RefSeq" id="XP_022980886.1"/>
    </source>
</evidence>
<dbReference type="PANTHER" id="PTHR31315">
    <property type="entry name" value="PROTEIN SIP5"/>
    <property type="match status" value="1"/>
</dbReference>
<dbReference type="Proteomes" id="UP000504608">
    <property type="component" value="Unplaced"/>
</dbReference>
<dbReference type="RefSeq" id="XP_022980887.1">
    <property type="nucleotide sequence ID" value="XM_023125119.1"/>
</dbReference>
<accession>A0A6J1IXT2</accession>
<keyword evidence="1" id="KW-0863">Zinc-finger</keyword>
<dbReference type="InterPro" id="IPR039301">
    <property type="entry name" value="Sip5/DA2"/>
</dbReference>
<organism evidence="4 6">
    <name type="scientific">Cucurbita maxima</name>
    <name type="common">Pumpkin</name>
    <name type="synonym">Winter squash</name>
    <dbReference type="NCBI Taxonomy" id="3661"/>
    <lineage>
        <taxon>Eukaryota</taxon>
        <taxon>Viridiplantae</taxon>
        <taxon>Streptophyta</taxon>
        <taxon>Embryophyta</taxon>
        <taxon>Tracheophyta</taxon>
        <taxon>Spermatophyta</taxon>
        <taxon>Magnoliopsida</taxon>
        <taxon>eudicotyledons</taxon>
        <taxon>Gunneridae</taxon>
        <taxon>Pentapetalae</taxon>
        <taxon>rosids</taxon>
        <taxon>fabids</taxon>
        <taxon>Cucurbitales</taxon>
        <taxon>Cucurbitaceae</taxon>
        <taxon>Cucurbiteae</taxon>
        <taxon>Cucurbita</taxon>
    </lineage>
</organism>
<dbReference type="RefSeq" id="XP_022980884.1">
    <property type="nucleotide sequence ID" value="XM_023125116.1"/>
</dbReference>
<reference evidence="5 6" key="1">
    <citation type="submission" date="2025-04" db="UniProtKB">
        <authorList>
            <consortium name="RefSeq"/>
        </authorList>
    </citation>
    <scope>IDENTIFICATION</scope>
    <source>
        <tissue evidence="5 6">Young leaves</tissue>
    </source>
</reference>
<evidence type="ECO:0000259" key="3">
    <source>
        <dbReference type="PROSITE" id="PS50089"/>
    </source>
</evidence>
<dbReference type="OrthoDB" id="21471at2759"/>
<keyword evidence="4" id="KW-1185">Reference proteome</keyword>
<keyword evidence="1" id="KW-0479">Metal-binding</keyword>
<evidence type="ECO:0000313" key="6">
    <source>
        <dbReference type="RefSeq" id="XP_022980875.1"/>
    </source>
</evidence>
<evidence type="ECO:0000313" key="4">
    <source>
        <dbReference type="Proteomes" id="UP000504608"/>
    </source>
</evidence>
<evidence type="ECO:0000313" key="7">
    <source>
        <dbReference type="RefSeq" id="XP_022980884.1"/>
    </source>
</evidence>
<sequence length="450" mass="50441">MGNKLGRRRQIVDEKYTKPQGLYNHKEVDHKKLRKLILESKLAPCYPGDEESATDLEECPICFLYYPSLNRSRCCMKSICTECFLQMKVPNSTRPTQCPFCKTSNYAVEYRGVKSKEEKSLEQIEEQRVIEAKIRMRQQELQDDEERMQKRHGLSTSNIDTTAEDGEDSSAAVPLSQSPSEDEEIVSLQDSCMTPIRPPPPPIPIRSNRNFRDDEFELDLEDIMVMEAIWLSIQEKGRHQDPVYTEDTSSDQYATEGRYVSPTTVPLAGTSSSSSSSPSGGLACAMAALAEQQQQQIGRGPLSTCANGDSPVFNMHPEATEFYNRMNTNVENYPPLQISINTENYTPAQLSINTIPIPDCRMILTRNDEEWNLDNQSEEDEAGTSYPTSDSTEDNGIDCALPTVHTIDGGNQTPIPIIPQNFEEQMMLAMAVSLTEARGVSTGPGHSWQQ</sequence>
<name>A0A6J1IXT2_CUCMA</name>
<evidence type="ECO:0000313" key="5">
    <source>
        <dbReference type="RefSeq" id="XP_022980864.1"/>
    </source>
</evidence>
<protein>
    <submittedName>
        <fullName evidence="5 6">Uncharacterized protein LOC111480127 isoform X1</fullName>
    </submittedName>
</protein>
<evidence type="ECO:0000313" key="9">
    <source>
        <dbReference type="RefSeq" id="XP_022980887.1"/>
    </source>
</evidence>
<dbReference type="GO" id="GO:0008270">
    <property type="term" value="F:zinc ion binding"/>
    <property type="evidence" value="ECO:0007669"/>
    <property type="project" value="UniProtKB-KW"/>
</dbReference>
<dbReference type="InterPro" id="IPR001841">
    <property type="entry name" value="Znf_RING"/>
</dbReference>
<dbReference type="GeneID" id="111480127"/>
<dbReference type="GO" id="GO:0005737">
    <property type="term" value="C:cytoplasm"/>
    <property type="evidence" value="ECO:0007669"/>
    <property type="project" value="TreeGrafter"/>
</dbReference>
<feature type="domain" description="RING-type" evidence="3">
    <location>
        <begin position="59"/>
        <end position="102"/>
    </location>
</feature>
<dbReference type="AlphaFoldDB" id="A0A6J1IXT2"/>
<keyword evidence="1" id="KW-0862">Zinc</keyword>
<evidence type="ECO:0000256" key="1">
    <source>
        <dbReference type="PROSITE-ProRule" id="PRU00175"/>
    </source>
</evidence>
<dbReference type="KEGG" id="cmax:111480127"/>
<proteinExistence type="predicted"/>
<dbReference type="RefSeq" id="XP_022980886.1">
    <property type="nucleotide sequence ID" value="XM_023125118.1"/>
</dbReference>
<evidence type="ECO:0000256" key="2">
    <source>
        <dbReference type="SAM" id="MobiDB-lite"/>
    </source>
</evidence>
<feature type="region of interest" description="Disordered" evidence="2">
    <location>
        <begin position="139"/>
        <end position="210"/>
    </location>
</feature>
<feature type="region of interest" description="Disordered" evidence="2">
    <location>
        <begin position="374"/>
        <end position="398"/>
    </location>
</feature>
<dbReference type="RefSeq" id="XP_022980875.1">
    <property type="nucleotide sequence ID" value="XM_023125107.1"/>
</dbReference>
<dbReference type="SUPFAM" id="SSF57850">
    <property type="entry name" value="RING/U-box"/>
    <property type="match status" value="1"/>
</dbReference>
<gene>
    <name evidence="5 6 7 8 9" type="primary">LOC111480127</name>
</gene>
<dbReference type="PROSITE" id="PS50089">
    <property type="entry name" value="ZF_RING_2"/>
    <property type="match status" value="1"/>
</dbReference>
<dbReference type="PANTHER" id="PTHR31315:SF1">
    <property type="entry name" value="PROTEIN SIP5"/>
    <property type="match status" value="1"/>
</dbReference>